<feature type="compositionally biased region" description="Polar residues" evidence="1">
    <location>
        <begin position="1227"/>
        <end position="1250"/>
    </location>
</feature>
<feature type="compositionally biased region" description="Basic and acidic residues" evidence="1">
    <location>
        <begin position="1475"/>
        <end position="1486"/>
    </location>
</feature>
<feature type="compositionally biased region" description="Low complexity" evidence="1">
    <location>
        <begin position="977"/>
        <end position="986"/>
    </location>
</feature>
<feature type="compositionally biased region" description="Basic and acidic residues" evidence="1">
    <location>
        <begin position="589"/>
        <end position="605"/>
    </location>
</feature>
<keyword evidence="2" id="KW-1185">Reference proteome</keyword>
<reference evidence="3" key="1">
    <citation type="submission" date="2025-08" db="UniProtKB">
        <authorList>
            <consortium name="RefSeq"/>
        </authorList>
    </citation>
    <scope>IDENTIFICATION</scope>
    <source>
        <tissue evidence="3">Kidney</tissue>
    </source>
</reference>
<feature type="compositionally biased region" description="Basic and acidic residues" evidence="1">
    <location>
        <begin position="339"/>
        <end position="354"/>
    </location>
</feature>
<feature type="compositionally biased region" description="Basic residues" evidence="1">
    <location>
        <begin position="462"/>
        <end position="472"/>
    </location>
</feature>
<feature type="compositionally biased region" description="Basic and acidic residues" evidence="1">
    <location>
        <begin position="424"/>
        <end position="435"/>
    </location>
</feature>
<feature type="compositionally biased region" description="Pro residues" evidence="1">
    <location>
        <begin position="1487"/>
        <end position="1497"/>
    </location>
</feature>
<organism evidence="2 3">
    <name type="scientific">Dipodomys ordii</name>
    <name type="common">Ord's kangaroo rat</name>
    <dbReference type="NCBI Taxonomy" id="10020"/>
    <lineage>
        <taxon>Eukaryota</taxon>
        <taxon>Metazoa</taxon>
        <taxon>Chordata</taxon>
        <taxon>Craniata</taxon>
        <taxon>Vertebrata</taxon>
        <taxon>Euteleostomi</taxon>
        <taxon>Mammalia</taxon>
        <taxon>Eutheria</taxon>
        <taxon>Euarchontoglires</taxon>
        <taxon>Glires</taxon>
        <taxon>Rodentia</taxon>
        <taxon>Castorimorpha</taxon>
        <taxon>Heteromyidae</taxon>
        <taxon>Dipodomyinae</taxon>
        <taxon>Dipodomys</taxon>
    </lineage>
</organism>
<feature type="compositionally biased region" description="Basic and acidic residues" evidence="1">
    <location>
        <begin position="143"/>
        <end position="154"/>
    </location>
</feature>
<feature type="region of interest" description="Disordered" evidence="1">
    <location>
        <begin position="36"/>
        <end position="1580"/>
    </location>
</feature>
<protein>
    <submittedName>
        <fullName evidence="3">Collagen alpha-1(VII) chain-like</fullName>
    </submittedName>
</protein>
<feature type="compositionally biased region" description="Basic and acidic residues" evidence="1">
    <location>
        <begin position="649"/>
        <end position="690"/>
    </location>
</feature>
<dbReference type="InParanoid" id="A0A1S3GWG9"/>
<feature type="compositionally biased region" description="Low complexity" evidence="1">
    <location>
        <begin position="396"/>
        <end position="406"/>
    </location>
</feature>
<dbReference type="RefSeq" id="XP_012893040.1">
    <property type="nucleotide sequence ID" value="XM_013037586.1"/>
</dbReference>
<feature type="compositionally biased region" description="Pro residues" evidence="1">
    <location>
        <begin position="1547"/>
        <end position="1562"/>
    </location>
</feature>
<dbReference type="KEGG" id="dord:106002809"/>
<feature type="compositionally biased region" description="Basic and acidic residues" evidence="1">
    <location>
        <begin position="443"/>
        <end position="453"/>
    </location>
</feature>
<feature type="compositionally biased region" description="Basic and acidic residues" evidence="1">
    <location>
        <begin position="48"/>
        <end position="64"/>
    </location>
</feature>
<feature type="compositionally biased region" description="Low complexity" evidence="1">
    <location>
        <begin position="1277"/>
        <end position="1289"/>
    </location>
</feature>
<accession>A0A1S3GWG9</accession>
<feature type="non-terminal residue" evidence="3">
    <location>
        <position position="1"/>
    </location>
</feature>
<feature type="compositionally biased region" description="Low complexity" evidence="1">
    <location>
        <begin position="1360"/>
        <end position="1375"/>
    </location>
</feature>
<dbReference type="OrthoDB" id="9809786at2759"/>
<feature type="compositionally biased region" description="Basic and acidic residues" evidence="1">
    <location>
        <begin position="1006"/>
        <end position="1016"/>
    </location>
</feature>
<feature type="compositionally biased region" description="Basic and acidic residues" evidence="1">
    <location>
        <begin position="1093"/>
        <end position="1119"/>
    </location>
</feature>
<feature type="compositionally biased region" description="Polar residues" evidence="1">
    <location>
        <begin position="1124"/>
        <end position="1136"/>
    </location>
</feature>
<name>A0A1S3GWG9_DIPOR</name>
<feature type="compositionally biased region" description="Polar residues" evidence="1">
    <location>
        <begin position="954"/>
        <end position="963"/>
    </location>
</feature>
<evidence type="ECO:0000313" key="2">
    <source>
        <dbReference type="Proteomes" id="UP000081671"/>
    </source>
</evidence>
<dbReference type="Proteomes" id="UP000081671">
    <property type="component" value="Unplaced"/>
</dbReference>
<proteinExistence type="predicted"/>
<evidence type="ECO:0000256" key="1">
    <source>
        <dbReference type="SAM" id="MobiDB-lite"/>
    </source>
</evidence>
<feature type="compositionally biased region" description="Basic and acidic residues" evidence="1">
    <location>
        <begin position="1511"/>
        <end position="1544"/>
    </location>
</feature>
<feature type="compositionally biased region" description="Basic and acidic residues" evidence="1">
    <location>
        <begin position="275"/>
        <end position="285"/>
    </location>
</feature>
<feature type="non-terminal residue" evidence="3">
    <location>
        <position position="1605"/>
    </location>
</feature>
<feature type="compositionally biased region" description="Basic and acidic residues" evidence="1">
    <location>
        <begin position="1298"/>
        <end position="1318"/>
    </location>
</feature>
<feature type="compositionally biased region" description="Basic and acidic residues" evidence="1">
    <location>
        <begin position="935"/>
        <end position="949"/>
    </location>
</feature>
<feature type="compositionally biased region" description="Polar residues" evidence="1">
    <location>
        <begin position="1323"/>
        <end position="1337"/>
    </location>
</feature>
<evidence type="ECO:0000313" key="3">
    <source>
        <dbReference type="RefSeq" id="XP_012893040.1"/>
    </source>
</evidence>
<feature type="compositionally biased region" description="Basic and acidic residues" evidence="1">
    <location>
        <begin position="1399"/>
        <end position="1412"/>
    </location>
</feature>
<dbReference type="GeneID" id="106002809"/>
<sequence>TGAAWTAPQTATPRDIEGWTPAGLYYRSFLLSRAPFANSPVRGRGKHRDGGKAGPDVRERPHGDGRRRRRGKDGDDDEEEPRGTAAPATPADRGGPPSRRAHSQVRPSSQHSARAVGRPRRGRSEGLTKPSNRFSFATILPPEPKDFGFPEAARRVMGITPPHRQSASFMVGTTTRGDGRGGQAGARRTRGGAAERTGTQPPGAADRRHAANPGERGEREGDTGERQRGARLLTSPGTRRRGPTERGAPGRHGRTAAPTHREPDPTPPHPPPSRRGGEGRKERRGNTGKPGHPSVSPRGPDVNQRERGEGRTRPAGDGEEETGSQRGGARAARRIPGRRTPERPGGPDRPEGTHKGGRGAGAGREGGADLDPGDRGHRPANAGSDPEDRHRRAKPAADATQPTTATIRDGGAGTRAQAGHRAVTSRERKSTERAGEPVAGGGEGHRTAPKREGTASPTPRLPARRARERRRAHTDGGGEPGPSSARRRRADVHGPAGQPAGSRAAHTRAARKPGVNTHNATHATRPRGSSPPPSEAGPNSLARTDAGAERTTTRAAADRRCRQGVGGPRRRPVGDKSPANGGGRRRRQGPREAGDTKPNARERAHTRTPPAQSGRGQAREPGSRRARGGNAPREHNTPDPGPGRGRSHTARDGGDDAGKPTHGEQEGGAGTRDDKRAGARGGAQREETRSRRLRALGRPTPERGTHAGISPPSPPRRKRTRDLTTPNSGAVPRNAWDTEPADQRTGNPHRGSGGPPQKRPGEGKGSSRTHLKDPASARGAARARQGPTASIHAAGHSTHHRPPLFRPCEQGPHTPGSSAPEGQNPPERHTTTGTAAAEHRGAQRPHSAVVANGRRPTQTLGNRVARGRRGRGTGPPKTPRHPKHEAGKPHTTRPRIATQHRLQGSATRHTAREAGAGTDRERPPLTTPDDGPGEAPRDPPPARRGEARARSHQRGQPLTLKSGTGSGRAAGTHRGRAPANPAAHAASRTRIAREPLLTLRVARTQPRREPRRDQHTTSKASILPTTGAAPRTQGRPGHTAGGRLAQAADNARIGNDTTTQPQAPERTDRERSGSTARGQSARRGFAHHTARASTEHRPSLSAERADPRTDNESREERSKIRAPPSSSVYKSPTSRRGQGERSRTRSPHPCLPAHHRRRHGGTARAGAHGQNEKSGPIRHECPSLAWRSLGPGPKEIATSPHQSHRGGGEDSHTALGRRWPRKLGSREGQQPGNKSVPRTDTLSHGPESSTGSGGEIKDDGTQLSRQPPPNRHHNHEPPQGQGLLRAAGARGAGWKGQGDPDREETGKARHTASERAPKDPLTATGTRHASTLLQTRGTHSERHPTTTPTPRGVSGEHPATSTHPPGTPGLGSPTPEVLPPPRSFPYAGPTGQVPAIAHAADERGDCHIKADARGSTTTAFQRPTPPSRRTPDRRAPAGSELRRHRTRKQIASLQRHNLGQDPQPGPLCDLTSDTRATRDLDRDRAEPPPPPPPPPPAATKVKPGTRTGFARTERPEPEKKGSRDRSQAGRGGKDGRPAPREKTNRPPARPPPPVARPPPPPNGQKRARFGARGDESKPYTQVLEGSGIITHTPVVEDLDLGVAVH</sequence>
<feature type="compositionally biased region" description="Basic and acidic residues" evidence="1">
    <location>
        <begin position="205"/>
        <end position="228"/>
    </location>
</feature>
<feature type="compositionally biased region" description="Basic and acidic residues" evidence="1">
    <location>
        <begin position="303"/>
        <end position="316"/>
    </location>
</feature>
<gene>
    <name evidence="3" type="primary">LOC106002809</name>
</gene>
<feature type="compositionally biased region" description="Basic and acidic residues" evidence="1">
    <location>
        <begin position="546"/>
        <end position="561"/>
    </location>
</feature>